<evidence type="ECO:0000313" key="1">
    <source>
        <dbReference type="EMBL" id="NER28648.1"/>
    </source>
</evidence>
<dbReference type="AlphaFoldDB" id="A0A6B3NH71"/>
<organism evidence="1">
    <name type="scientific">Symploca sp. SIO1C4</name>
    <dbReference type="NCBI Taxonomy" id="2607765"/>
    <lineage>
        <taxon>Bacteria</taxon>
        <taxon>Bacillati</taxon>
        <taxon>Cyanobacteriota</taxon>
        <taxon>Cyanophyceae</taxon>
        <taxon>Coleofasciculales</taxon>
        <taxon>Coleofasciculaceae</taxon>
        <taxon>Symploca</taxon>
    </lineage>
</organism>
<accession>A0A6B3NH71</accession>
<name>A0A6B3NH71_9CYAN</name>
<sequence length="179" mass="20756">MTTQVAYIREKFEEFSLSEDFAPILNRKGQAKLAFIEAIPSIVERGEDEFARLQFRFICDGVKGSQVISYTGWLNESFTRHSRLGTILEKLGVVDFPKSEKEVVQEFDFEEQFKEKETSSAVTFEELMDKLQKLEGTLLLAELVCENDIWHRPDPKTFEFPKNKTGDFYKTDVSAYKQT</sequence>
<protein>
    <submittedName>
        <fullName evidence="1">Uncharacterized protein</fullName>
    </submittedName>
</protein>
<reference evidence="1" key="1">
    <citation type="submission" date="2019-11" db="EMBL/GenBank/DDBJ databases">
        <title>Genomic insights into an expanded diversity of filamentous marine cyanobacteria reveals the extraordinary biosynthetic potential of Moorea and Okeania.</title>
        <authorList>
            <person name="Ferreira Leao T."/>
            <person name="Wang M."/>
            <person name="Moss N."/>
            <person name="Da Silva R."/>
            <person name="Sanders J."/>
            <person name="Nurk S."/>
            <person name="Gurevich A."/>
            <person name="Humphrey G."/>
            <person name="Reher R."/>
            <person name="Zhu Q."/>
            <person name="Belda-Ferre P."/>
            <person name="Glukhov E."/>
            <person name="Rex R."/>
            <person name="Dorrestein P.C."/>
            <person name="Knight R."/>
            <person name="Pevzner P."/>
            <person name="Gerwick W.H."/>
            <person name="Gerwick L."/>
        </authorList>
    </citation>
    <scope>NUCLEOTIDE SEQUENCE</scope>
    <source>
        <strain evidence="1">SIO1C4</strain>
    </source>
</reference>
<gene>
    <name evidence="1" type="ORF">F6J89_13695</name>
</gene>
<proteinExistence type="predicted"/>
<comment type="caution">
    <text evidence="1">The sequence shown here is derived from an EMBL/GenBank/DDBJ whole genome shotgun (WGS) entry which is preliminary data.</text>
</comment>
<dbReference type="EMBL" id="JAAHFQ010000243">
    <property type="protein sequence ID" value="NER28648.1"/>
    <property type="molecule type" value="Genomic_DNA"/>
</dbReference>